<dbReference type="KEGG" id="esi:Exig_1112"/>
<organism evidence="1 2">
    <name type="scientific">Exiguobacterium sibiricum (strain DSM 17290 / CCUG 55495 / CIP 109462 / JCM 13490 / 255-15)</name>
    <dbReference type="NCBI Taxonomy" id="262543"/>
    <lineage>
        <taxon>Bacteria</taxon>
        <taxon>Bacillati</taxon>
        <taxon>Bacillota</taxon>
        <taxon>Bacilli</taxon>
        <taxon>Bacillales</taxon>
        <taxon>Bacillales Family XII. Incertae Sedis</taxon>
        <taxon>Exiguobacterium</taxon>
    </lineage>
</organism>
<reference evidence="1 2" key="2">
    <citation type="journal article" date="2008" name="BMC Genomics">
        <title>Architecture of thermal adaptation in an Exiguobacterium sibiricum strain isolated from 3 million year old permafrost: a genome and transcriptome approach.</title>
        <authorList>
            <person name="Rodrigues D.F."/>
            <person name="Ivanova N."/>
            <person name="He Z."/>
            <person name="Huebner M."/>
            <person name="Zhou J."/>
            <person name="Tiedje J.M."/>
        </authorList>
    </citation>
    <scope>NUCLEOTIDE SEQUENCE [LARGE SCALE GENOMIC DNA]</scope>
    <source>
        <strain evidence="2">DSM 17290 / CIP 109462 / JCM 13490 / 255-15</strain>
    </source>
</reference>
<evidence type="ECO:0000313" key="1">
    <source>
        <dbReference type="EMBL" id="ACB60591.1"/>
    </source>
</evidence>
<evidence type="ECO:0000313" key="2">
    <source>
        <dbReference type="Proteomes" id="UP000001681"/>
    </source>
</evidence>
<accession>B1YE89</accession>
<reference evidence="2" key="3">
    <citation type="submission" date="2008-04" db="EMBL/GenBank/DDBJ databases">
        <title>Complete sequence of chromosome of Exiguobacterium sibiricum 255-15.</title>
        <authorList>
            <consortium name="US DOE Joint Genome Institute"/>
            <person name="Copeland A."/>
            <person name="Lucas S."/>
            <person name="Lapidus A."/>
            <person name="Glavina del Rio T."/>
            <person name="Dalin E."/>
            <person name="Tice H."/>
            <person name="Bruce D."/>
            <person name="Goodwin L."/>
            <person name="Pitluck S."/>
            <person name="Kiss H."/>
            <person name="Chertkov O."/>
            <person name="Monk C."/>
            <person name="Brettin T."/>
            <person name="Detter J.C."/>
            <person name="Han C."/>
            <person name="Kuske C.R."/>
            <person name="Schmutz J."/>
            <person name="Larimer F."/>
            <person name="Land M."/>
            <person name="Hauser L."/>
            <person name="Kyrpides N."/>
            <person name="Mikhailova N."/>
            <person name="Vishnivetskaya T."/>
            <person name="Rodrigues D.F."/>
            <person name="Gilichinsky D."/>
            <person name="Tiedje J."/>
            <person name="Richardson P."/>
        </authorList>
    </citation>
    <scope>NUCLEOTIDE SEQUENCE [LARGE SCALE GENOMIC DNA]</scope>
    <source>
        <strain evidence="2">DSM 17290 / CIP 109462 / JCM 13490 / 255-15</strain>
    </source>
</reference>
<reference evidence="1 2" key="1">
    <citation type="journal article" date="2006" name="Extremophiles">
        <title>Characterization of Exiguobacterium isolates from the Siberian permafrost. Description of Exiguobacterium sibiricum sp. nov.</title>
        <authorList>
            <person name="Rodrigues D.F."/>
            <person name="Goris J."/>
            <person name="Vishnivetskaya T."/>
            <person name="Gilichinsky D."/>
            <person name="Thomashow M.F."/>
            <person name="Tiedje J.M."/>
        </authorList>
    </citation>
    <scope>NUCLEOTIDE SEQUENCE [LARGE SCALE GENOMIC DNA]</scope>
    <source>
        <strain evidence="2">DSM 17290 / CIP 109462 / JCM 13490 / 255-15</strain>
    </source>
</reference>
<name>B1YE89_EXIS2</name>
<sequence>MEIFTLHSRNRTPLPVLCLKVEGFSQNLRTGSPLLQCQWWECQDRDINVGIAMLQFRVKGETMQMITHERALSVRQCIFDYYQRFGIRCQVTIFTEQPLQLLLDFDSNRDELITPQRRSHSCRHIRAHLVSALITFDDSYTHVYMTKAPFTSLTRYCLLIV</sequence>
<dbReference type="AlphaFoldDB" id="B1YE89"/>
<gene>
    <name evidence="1" type="ordered locus">Exig_1112</name>
</gene>
<dbReference type="EMBL" id="CP001022">
    <property type="protein sequence ID" value="ACB60591.1"/>
    <property type="molecule type" value="Genomic_DNA"/>
</dbReference>
<proteinExistence type="predicted"/>
<protein>
    <submittedName>
        <fullName evidence="1">Uncharacterized protein</fullName>
    </submittedName>
</protein>
<dbReference type="HOGENOM" id="CLU_1641219_0_0_9"/>
<dbReference type="Proteomes" id="UP000001681">
    <property type="component" value="Chromosome"/>
</dbReference>
<keyword evidence="2" id="KW-1185">Reference proteome</keyword>